<dbReference type="GO" id="GO:0032259">
    <property type="term" value="P:methylation"/>
    <property type="evidence" value="ECO:0007669"/>
    <property type="project" value="UniProtKB-KW"/>
</dbReference>
<dbReference type="AlphaFoldDB" id="R0BA47"/>
<accession>R0BA47</accession>
<feature type="transmembrane region" description="Helical" evidence="1">
    <location>
        <begin position="107"/>
        <end position="124"/>
    </location>
</feature>
<evidence type="ECO:0000259" key="2">
    <source>
        <dbReference type="Pfam" id="PF01478"/>
    </source>
</evidence>
<dbReference type="PATRIC" id="fig|997897.5.peg.1356"/>
<dbReference type="EMBL" id="AGYG01000009">
    <property type="protein sequence ID" value="ENZ41899.1"/>
    <property type="molecule type" value="Genomic_DNA"/>
</dbReference>
<name>R0BA47_9FIRM</name>
<keyword evidence="1" id="KW-0472">Membrane</keyword>
<dbReference type="GO" id="GO:0004190">
    <property type="term" value="F:aspartic-type endopeptidase activity"/>
    <property type="evidence" value="ECO:0007669"/>
    <property type="project" value="InterPro"/>
</dbReference>
<gene>
    <name evidence="3" type="ORF">HMPREF1097_01275</name>
</gene>
<organism evidence="3 4">
    <name type="scientific">Enterocloster bolteae 90B8</name>
    <dbReference type="NCBI Taxonomy" id="997897"/>
    <lineage>
        <taxon>Bacteria</taxon>
        <taxon>Bacillati</taxon>
        <taxon>Bacillota</taxon>
        <taxon>Clostridia</taxon>
        <taxon>Lachnospirales</taxon>
        <taxon>Lachnospiraceae</taxon>
        <taxon>Enterocloster</taxon>
    </lineage>
</organism>
<dbReference type="Gene3D" id="1.20.120.1220">
    <property type="match status" value="1"/>
</dbReference>
<proteinExistence type="predicted"/>
<keyword evidence="3" id="KW-0489">Methyltransferase</keyword>
<keyword evidence="1" id="KW-1133">Transmembrane helix</keyword>
<feature type="transmembrane region" description="Helical" evidence="1">
    <location>
        <begin position="69"/>
        <end position="95"/>
    </location>
</feature>
<feature type="domain" description="Prepilin type IV endopeptidase peptidase" evidence="2">
    <location>
        <begin position="1"/>
        <end position="88"/>
    </location>
</feature>
<feature type="transmembrane region" description="Helical" evidence="1">
    <location>
        <begin position="36"/>
        <end position="57"/>
    </location>
</feature>
<dbReference type="HOGENOM" id="CLU_057101_8_2_9"/>
<keyword evidence="1" id="KW-0812">Transmembrane</keyword>
<evidence type="ECO:0000256" key="1">
    <source>
        <dbReference type="SAM" id="Phobius"/>
    </source>
</evidence>
<dbReference type="Pfam" id="PF01478">
    <property type="entry name" value="Peptidase_A24"/>
    <property type="match status" value="1"/>
</dbReference>
<evidence type="ECO:0000313" key="4">
    <source>
        <dbReference type="Proteomes" id="UP000013041"/>
    </source>
</evidence>
<protein>
    <submittedName>
        <fullName evidence="3">Leader peptidase (Prepilin peptidase)/N-methyltransferase</fullName>
    </submittedName>
</protein>
<reference evidence="3 4" key="1">
    <citation type="submission" date="2013-01" db="EMBL/GenBank/DDBJ databases">
        <title>The Genome Sequence of Clostridium bolteae 90B8.</title>
        <authorList>
            <consortium name="The Broad Institute Genome Sequencing Platform"/>
            <person name="Earl A."/>
            <person name="Ward D."/>
            <person name="Feldgarden M."/>
            <person name="Gevers D."/>
            <person name="Courvalin P."/>
            <person name="Lambert T."/>
            <person name="Walker B."/>
            <person name="Young S.K."/>
            <person name="Zeng Q."/>
            <person name="Gargeya S."/>
            <person name="Fitzgerald M."/>
            <person name="Haas B."/>
            <person name="Abouelleil A."/>
            <person name="Alvarado L."/>
            <person name="Arachchi H.M."/>
            <person name="Berlin A.M."/>
            <person name="Chapman S.B."/>
            <person name="Dewar J."/>
            <person name="Goldberg J."/>
            <person name="Griggs A."/>
            <person name="Gujja S."/>
            <person name="Hansen M."/>
            <person name="Howarth C."/>
            <person name="Imamovic A."/>
            <person name="Larimer J."/>
            <person name="McCowan C."/>
            <person name="Murphy C."/>
            <person name="Neiman D."/>
            <person name="Pearson M."/>
            <person name="Priest M."/>
            <person name="Roberts A."/>
            <person name="Saif S."/>
            <person name="Shea T."/>
            <person name="Sisk P."/>
            <person name="Sykes S."/>
            <person name="Wortman J."/>
            <person name="Nusbaum C."/>
            <person name="Birren B."/>
        </authorList>
    </citation>
    <scope>NUCLEOTIDE SEQUENCE [LARGE SCALE GENOMIC DNA]</scope>
    <source>
        <strain evidence="3 4">90B8</strain>
    </source>
</reference>
<dbReference type="GO" id="GO:0008168">
    <property type="term" value="F:methyltransferase activity"/>
    <property type="evidence" value="ECO:0007669"/>
    <property type="project" value="UniProtKB-KW"/>
</dbReference>
<dbReference type="Proteomes" id="UP000013041">
    <property type="component" value="Unassembled WGS sequence"/>
</dbReference>
<dbReference type="InterPro" id="IPR000045">
    <property type="entry name" value="Prepilin_IV_endopep_pep"/>
</dbReference>
<sequence>MLAASYTDIRHRVVPNWLNFCIAVCSLPGFQLENLAGILCSIPFLLAAVCWGGIGGGDIKFMAACGMHLGLYGGLEAAVLGTVILLVYHVCNFAWCSLKKRQVPTSYPMIPFLTIASLTVIFTGG</sequence>
<evidence type="ECO:0000313" key="3">
    <source>
        <dbReference type="EMBL" id="ENZ41899.1"/>
    </source>
</evidence>
<dbReference type="GO" id="GO:0016020">
    <property type="term" value="C:membrane"/>
    <property type="evidence" value="ECO:0007669"/>
    <property type="project" value="InterPro"/>
</dbReference>
<keyword evidence="3" id="KW-0808">Transferase</keyword>
<comment type="caution">
    <text evidence="3">The sequence shown here is derived from an EMBL/GenBank/DDBJ whole genome shotgun (WGS) entry which is preliminary data.</text>
</comment>